<name>A0A505DKB4_9ACTN</name>
<keyword evidence="2" id="KW-0812">Transmembrane</keyword>
<dbReference type="RefSeq" id="WP_119100583.1">
    <property type="nucleotide sequence ID" value="NZ_QXMJ01000109.1"/>
</dbReference>
<sequence length="263" mass="28744">MVKVFDADRQEWAGPDEEQRIVALQRRDAALQRQVLRGAVVGLSVCGLAFGTWALGWKDEPQPAGYFVAREVPPEQNTKKDGTDGTGTEGTASPSPTGGPPFGYAAVADPYGFRVAVNKDWNRTTSDSQHGFRVVHYRSADGSRRLQIYKVREATPYASLQEYVSDPNATPQGFDQLSLDPLDEDGRPAARLEYLADSLRGESDIGGTWHVIDHRFESVDGQLYALTSYGPAADGYDDEQEVLDAALSWFCPPDTECPEPASG</sequence>
<proteinExistence type="predicted"/>
<gene>
    <name evidence="3" type="ORF">FGD71_013035</name>
</gene>
<keyword evidence="4" id="KW-1185">Reference proteome</keyword>
<accession>A0A505DKB4</accession>
<evidence type="ECO:0000256" key="2">
    <source>
        <dbReference type="SAM" id="Phobius"/>
    </source>
</evidence>
<dbReference type="AlphaFoldDB" id="A0A505DKB4"/>
<feature type="region of interest" description="Disordered" evidence="1">
    <location>
        <begin position="69"/>
        <end position="101"/>
    </location>
</feature>
<evidence type="ECO:0000256" key="1">
    <source>
        <dbReference type="SAM" id="MobiDB-lite"/>
    </source>
</evidence>
<dbReference type="EMBL" id="VCHX02000109">
    <property type="protein sequence ID" value="TPQ21818.1"/>
    <property type="molecule type" value="Genomic_DNA"/>
</dbReference>
<dbReference type="OrthoDB" id="4335221at2"/>
<organism evidence="3 4">
    <name type="scientific">Streptomyces sporangiiformans</name>
    <dbReference type="NCBI Taxonomy" id="2315329"/>
    <lineage>
        <taxon>Bacteria</taxon>
        <taxon>Bacillati</taxon>
        <taxon>Actinomycetota</taxon>
        <taxon>Actinomycetes</taxon>
        <taxon>Kitasatosporales</taxon>
        <taxon>Streptomycetaceae</taxon>
        <taxon>Streptomyces</taxon>
    </lineage>
</organism>
<dbReference type="Proteomes" id="UP000317378">
    <property type="component" value="Unassembled WGS sequence"/>
</dbReference>
<comment type="caution">
    <text evidence="3">The sequence shown here is derived from an EMBL/GenBank/DDBJ whole genome shotgun (WGS) entry which is preliminary data.</text>
</comment>
<protein>
    <submittedName>
        <fullName evidence="3">Uncharacterized protein</fullName>
    </submittedName>
</protein>
<evidence type="ECO:0000313" key="4">
    <source>
        <dbReference type="Proteomes" id="UP000317378"/>
    </source>
</evidence>
<reference evidence="3 4" key="1">
    <citation type="submission" date="2019-06" db="EMBL/GenBank/DDBJ databases">
        <title>Streptomyces sporangiiformans sp. nov., a novel actinomycete isolated from soil in Mount Song.</title>
        <authorList>
            <person name="Han L."/>
        </authorList>
    </citation>
    <scope>NUCLEOTIDE SEQUENCE [LARGE SCALE GENOMIC DNA]</scope>
    <source>
        <strain evidence="3 4">NEAU-SSA 1</strain>
    </source>
</reference>
<keyword evidence="2" id="KW-0472">Membrane</keyword>
<evidence type="ECO:0000313" key="3">
    <source>
        <dbReference type="EMBL" id="TPQ21818.1"/>
    </source>
</evidence>
<keyword evidence="2" id="KW-1133">Transmembrane helix</keyword>
<feature type="transmembrane region" description="Helical" evidence="2">
    <location>
        <begin position="35"/>
        <end position="57"/>
    </location>
</feature>